<gene>
    <name evidence="9 11" type="primary">lnt</name>
    <name evidence="11" type="ORF">ENV62_08405</name>
</gene>
<feature type="domain" description="CN hydrolase" evidence="10">
    <location>
        <begin position="259"/>
        <end position="500"/>
    </location>
</feature>
<comment type="subcellular location">
    <subcellularLocation>
        <location evidence="1 9">Cell membrane</location>
        <topology evidence="1 9">Multi-pass membrane protein</topology>
    </subcellularLocation>
</comment>
<evidence type="ECO:0000256" key="3">
    <source>
        <dbReference type="ARBA" id="ARBA00022475"/>
    </source>
</evidence>
<dbReference type="InterPro" id="IPR003010">
    <property type="entry name" value="C-N_Hydrolase"/>
</dbReference>
<comment type="similarity">
    <text evidence="2 9">Belongs to the CN hydrolase family. Apolipoprotein N-acyltransferase subfamily.</text>
</comment>
<dbReference type="InterPro" id="IPR036526">
    <property type="entry name" value="C-N_Hydrolase_sf"/>
</dbReference>
<dbReference type="UniPathway" id="UPA00666"/>
<keyword evidence="11" id="KW-0449">Lipoprotein</keyword>
<dbReference type="AlphaFoldDB" id="A0A7C3SK80"/>
<comment type="caution">
    <text evidence="11">The sequence shown here is derived from an EMBL/GenBank/DDBJ whole genome shotgun (WGS) entry which is preliminary data.</text>
</comment>
<feature type="transmembrane region" description="Helical" evidence="9">
    <location>
        <begin position="150"/>
        <end position="169"/>
    </location>
</feature>
<dbReference type="EMBL" id="DTHB01000053">
    <property type="protein sequence ID" value="HGB15239.1"/>
    <property type="molecule type" value="Genomic_DNA"/>
</dbReference>
<dbReference type="PROSITE" id="PS50263">
    <property type="entry name" value="CN_HYDROLASE"/>
    <property type="match status" value="1"/>
</dbReference>
<keyword evidence="7 9" id="KW-0472">Membrane</keyword>
<dbReference type="GO" id="GO:0005886">
    <property type="term" value="C:plasma membrane"/>
    <property type="evidence" value="ECO:0007669"/>
    <property type="project" value="UniProtKB-SubCell"/>
</dbReference>
<dbReference type="Pfam" id="PF20154">
    <property type="entry name" value="LNT_N"/>
    <property type="match status" value="1"/>
</dbReference>
<evidence type="ECO:0000313" key="11">
    <source>
        <dbReference type="EMBL" id="HGB15239.1"/>
    </source>
</evidence>
<evidence type="ECO:0000256" key="9">
    <source>
        <dbReference type="HAMAP-Rule" id="MF_01148"/>
    </source>
</evidence>
<evidence type="ECO:0000256" key="7">
    <source>
        <dbReference type="ARBA" id="ARBA00023136"/>
    </source>
</evidence>
<proteinExistence type="inferred from homology"/>
<comment type="catalytic activity">
    <reaction evidence="9">
        <text>N-terminal S-1,2-diacyl-sn-glyceryl-L-cysteinyl-[lipoprotein] + a glycerophospholipid = N-acyl-S-1,2-diacyl-sn-glyceryl-L-cysteinyl-[lipoprotein] + a 2-acyl-sn-glycero-3-phospholipid + H(+)</text>
        <dbReference type="Rhea" id="RHEA:48228"/>
        <dbReference type="Rhea" id="RHEA-COMP:14681"/>
        <dbReference type="Rhea" id="RHEA-COMP:14684"/>
        <dbReference type="ChEBI" id="CHEBI:15378"/>
        <dbReference type="ChEBI" id="CHEBI:136912"/>
        <dbReference type="ChEBI" id="CHEBI:140656"/>
        <dbReference type="ChEBI" id="CHEBI:140657"/>
        <dbReference type="ChEBI" id="CHEBI:140660"/>
        <dbReference type="EC" id="2.3.1.269"/>
    </reaction>
</comment>
<sequence>MALGAKNLKNLRASITLLKPPSLSTDTWTRRRLFPAAACIISGLALAAAFPKWNQTYFLPIALWPLFYALQGQSPKRAFWLGFVFGLAFYSGLLYWIAYVTRVFGNLPLPLALGVMLLLAAVLSLYRAFWAAGVAWAAHRGISPLWTAPNFWVVSEFIQAHFPFGGFPWELLGYGLYRYPMLIQVADVTGVYGLSFLVVLVNVLLFLMTHRKFGPLVHSMRHEALPLLLIMVCVGYNAHRLDAVKRLTAASPKIPVAVTQGNIKQGEKWNPQMVHTTLDRYAELTARSKGARLIIWPETAAPFFFIRTPDFTAKVVDIAKQSGAYLLFGAPAWELTEAGERYFNRAYLLTPKGEVTGYYDKAHLVPYGEYVPLQKIFFFIPKMVPMIGDFAEGPVGTTLSLPEGPIGVLICFESIFPYLARAQIKNGARLLVNITNDAWYGETSAPYQHMSMAVLRAVEGRVALARAANTGISAFIGPDGKILWTSGMNVPAAHTLELPWLPGGSLYTRFGDVFAWICLVYTALVFFLFRKR</sequence>
<dbReference type="HAMAP" id="MF_01148">
    <property type="entry name" value="Lnt"/>
    <property type="match status" value="1"/>
</dbReference>
<comment type="pathway">
    <text evidence="9">Protein modification; lipoprotein biosynthesis (N-acyl transfer).</text>
</comment>
<reference evidence="11" key="1">
    <citation type="journal article" date="2020" name="mSystems">
        <title>Genome- and Community-Level Interaction Insights into Carbon Utilization and Element Cycling Functions of Hydrothermarchaeota in Hydrothermal Sediment.</title>
        <authorList>
            <person name="Zhou Z."/>
            <person name="Liu Y."/>
            <person name="Xu W."/>
            <person name="Pan J."/>
            <person name="Luo Z.H."/>
            <person name="Li M."/>
        </authorList>
    </citation>
    <scope>NUCLEOTIDE SEQUENCE [LARGE SCALE GENOMIC DNA]</scope>
    <source>
        <strain evidence="11">SpSt-776</strain>
    </source>
</reference>
<dbReference type="EC" id="2.3.1.269" evidence="9"/>
<dbReference type="CDD" id="cd07571">
    <property type="entry name" value="ALP_N-acyl_transferase"/>
    <property type="match status" value="1"/>
</dbReference>
<keyword evidence="3 9" id="KW-1003">Cell membrane</keyword>
<feature type="transmembrane region" description="Helical" evidence="9">
    <location>
        <begin position="33"/>
        <end position="50"/>
    </location>
</feature>
<dbReference type="SUPFAM" id="SSF56317">
    <property type="entry name" value="Carbon-nitrogen hydrolase"/>
    <property type="match status" value="1"/>
</dbReference>
<evidence type="ECO:0000256" key="6">
    <source>
        <dbReference type="ARBA" id="ARBA00022989"/>
    </source>
</evidence>
<evidence type="ECO:0000256" key="8">
    <source>
        <dbReference type="ARBA" id="ARBA00023315"/>
    </source>
</evidence>
<keyword evidence="6 9" id="KW-1133">Transmembrane helix</keyword>
<organism evidence="11">
    <name type="scientific">Desulfobacca acetoxidans</name>
    <dbReference type="NCBI Taxonomy" id="60893"/>
    <lineage>
        <taxon>Bacteria</taxon>
        <taxon>Pseudomonadati</taxon>
        <taxon>Thermodesulfobacteriota</taxon>
        <taxon>Desulfobaccia</taxon>
        <taxon>Desulfobaccales</taxon>
        <taxon>Desulfobaccaceae</taxon>
        <taxon>Desulfobacca</taxon>
    </lineage>
</organism>
<dbReference type="InterPro" id="IPR045378">
    <property type="entry name" value="LNT_N"/>
</dbReference>
<feature type="transmembrane region" description="Helical" evidence="9">
    <location>
        <begin position="513"/>
        <end position="529"/>
    </location>
</feature>
<name>A0A7C3SK80_9BACT</name>
<feature type="transmembrane region" description="Helical" evidence="9">
    <location>
        <begin position="189"/>
        <end position="208"/>
    </location>
</feature>
<keyword evidence="4 9" id="KW-0808">Transferase</keyword>
<protein>
    <recommendedName>
        <fullName evidence="9">Apolipoprotein N-acyltransferase</fullName>
        <shortName evidence="9">ALP N-acyltransferase</shortName>
        <ecNumber evidence="9">2.3.1.269</ecNumber>
    </recommendedName>
</protein>
<accession>A0A7C3SK80</accession>
<keyword evidence="5 9" id="KW-0812">Transmembrane</keyword>
<comment type="function">
    <text evidence="9">Catalyzes the phospholipid dependent N-acylation of the N-terminal cysteine of apolipoprotein, the last step in lipoprotein maturation.</text>
</comment>
<feature type="transmembrane region" description="Helical" evidence="9">
    <location>
        <begin position="78"/>
        <end position="99"/>
    </location>
</feature>
<feature type="transmembrane region" description="Helical" evidence="9">
    <location>
        <begin position="111"/>
        <end position="138"/>
    </location>
</feature>
<dbReference type="NCBIfam" id="TIGR00546">
    <property type="entry name" value="lnt"/>
    <property type="match status" value="1"/>
</dbReference>
<dbReference type="GO" id="GO:0042158">
    <property type="term" value="P:lipoprotein biosynthetic process"/>
    <property type="evidence" value="ECO:0007669"/>
    <property type="project" value="UniProtKB-UniRule"/>
</dbReference>
<evidence type="ECO:0000256" key="4">
    <source>
        <dbReference type="ARBA" id="ARBA00022679"/>
    </source>
</evidence>
<dbReference type="GO" id="GO:0016410">
    <property type="term" value="F:N-acyltransferase activity"/>
    <property type="evidence" value="ECO:0007669"/>
    <property type="project" value="UniProtKB-UniRule"/>
</dbReference>
<evidence type="ECO:0000256" key="2">
    <source>
        <dbReference type="ARBA" id="ARBA00010065"/>
    </source>
</evidence>
<dbReference type="PANTHER" id="PTHR38686">
    <property type="entry name" value="APOLIPOPROTEIN N-ACYLTRANSFERASE"/>
    <property type="match status" value="1"/>
</dbReference>
<dbReference type="PANTHER" id="PTHR38686:SF1">
    <property type="entry name" value="APOLIPOPROTEIN N-ACYLTRANSFERASE"/>
    <property type="match status" value="1"/>
</dbReference>
<keyword evidence="8 9" id="KW-0012">Acyltransferase</keyword>
<dbReference type="Gene3D" id="3.60.110.10">
    <property type="entry name" value="Carbon-nitrogen hydrolase"/>
    <property type="match status" value="1"/>
</dbReference>
<evidence type="ECO:0000256" key="5">
    <source>
        <dbReference type="ARBA" id="ARBA00022692"/>
    </source>
</evidence>
<dbReference type="InterPro" id="IPR004563">
    <property type="entry name" value="Apolipo_AcylTrfase"/>
</dbReference>
<evidence type="ECO:0000259" key="10">
    <source>
        <dbReference type="PROSITE" id="PS50263"/>
    </source>
</evidence>
<dbReference type="Pfam" id="PF00795">
    <property type="entry name" value="CN_hydrolase"/>
    <property type="match status" value="1"/>
</dbReference>
<evidence type="ECO:0000256" key="1">
    <source>
        <dbReference type="ARBA" id="ARBA00004651"/>
    </source>
</evidence>